<dbReference type="PROSITE" id="PS50041">
    <property type="entry name" value="C_TYPE_LECTIN_2"/>
    <property type="match status" value="1"/>
</dbReference>
<keyword evidence="2" id="KW-1185">Reference proteome</keyword>
<dbReference type="PANTHER" id="PTHR31024">
    <property type="entry name" value="C-TYPE LECTIN"/>
    <property type="match status" value="1"/>
</dbReference>
<organism evidence="2 3">
    <name type="scientific">Haemonchus contortus</name>
    <name type="common">Barber pole worm</name>
    <dbReference type="NCBI Taxonomy" id="6289"/>
    <lineage>
        <taxon>Eukaryota</taxon>
        <taxon>Metazoa</taxon>
        <taxon>Ecdysozoa</taxon>
        <taxon>Nematoda</taxon>
        <taxon>Chromadorea</taxon>
        <taxon>Rhabditida</taxon>
        <taxon>Rhabditina</taxon>
        <taxon>Rhabditomorpha</taxon>
        <taxon>Strongyloidea</taxon>
        <taxon>Trichostrongylidae</taxon>
        <taxon>Haemonchus</taxon>
    </lineage>
</organism>
<proteinExistence type="predicted"/>
<dbReference type="Pfam" id="PF00059">
    <property type="entry name" value="Lectin_C"/>
    <property type="match status" value="1"/>
</dbReference>
<evidence type="ECO:0000313" key="2">
    <source>
        <dbReference type="Proteomes" id="UP000025227"/>
    </source>
</evidence>
<dbReference type="PANTHER" id="PTHR31024:SF3">
    <property type="entry name" value="C-TYPE LECTIN-RELATED"/>
    <property type="match status" value="1"/>
</dbReference>
<dbReference type="InterPro" id="IPR001304">
    <property type="entry name" value="C-type_lectin-like"/>
</dbReference>
<dbReference type="OrthoDB" id="5817090at2759"/>
<protein>
    <submittedName>
        <fullName evidence="3">C-type lectin domain-containing protein</fullName>
    </submittedName>
</protein>
<dbReference type="OMA" id="AWYSDDC"/>
<sequence length="250" mass="28508">MATSKFSSPSHRPAARPVIIIIGSSYKQGMYDDPTNVAEQFRARGGIIITIEYIQDRGSPVPMLRSLASPNYSLTNFKGGKYLRAQELRRLLCEANCFCKKKWTPYNKDKWDAPQGGCYYSPLISSIQMLANRTCSRRNDGMLVVDEDSNKDAFLMSFLPPKTKFWLGLRLEGEQWLWHNGYSIGSFTKWAKGHPNTKNGKCVYMQQHAESKSAWYSDDCDNDHYHICQTKPCDSTKYCPVGFPNEDVDI</sequence>
<evidence type="ECO:0000313" key="3">
    <source>
        <dbReference type="WBParaSite" id="HCON_00088600-00001"/>
    </source>
</evidence>
<dbReference type="Gene3D" id="3.10.100.10">
    <property type="entry name" value="Mannose-Binding Protein A, subunit A"/>
    <property type="match status" value="1"/>
</dbReference>
<dbReference type="WBParaSite" id="HCON_00088600-00001">
    <property type="protein sequence ID" value="HCON_00088600-00001"/>
    <property type="gene ID" value="HCON_00088600"/>
</dbReference>
<dbReference type="SUPFAM" id="SSF53300">
    <property type="entry name" value="vWA-like"/>
    <property type="match status" value="1"/>
</dbReference>
<dbReference type="SUPFAM" id="SSF56436">
    <property type="entry name" value="C-type lectin-like"/>
    <property type="match status" value="1"/>
</dbReference>
<evidence type="ECO:0000259" key="1">
    <source>
        <dbReference type="PROSITE" id="PS50041"/>
    </source>
</evidence>
<reference evidence="3" key="1">
    <citation type="submission" date="2020-12" db="UniProtKB">
        <authorList>
            <consortium name="WormBaseParasite"/>
        </authorList>
    </citation>
    <scope>IDENTIFICATION</scope>
    <source>
        <strain evidence="3">MHco3</strain>
    </source>
</reference>
<name>A0A7I5E9M2_HAECO</name>
<dbReference type="InterPro" id="IPR036465">
    <property type="entry name" value="vWFA_dom_sf"/>
</dbReference>
<feature type="domain" description="C-type lectin" evidence="1">
    <location>
        <begin position="114"/>
        <end position="229"/>
    </location>
</feature>
<dbReference type="AlphaFoldDB" id="A0A7I5E9M2"/>
<dbReference type="SMART" id="SM00034">
    <property type="entry name" value="CLECT"/>
    <property type="match status" value="1"/>
</dbReference>
<accession>A0A7I5E9M2</accession>
<dbReference type="InterPro" id="IPR016186">
    <property type="entry name" value="C-type_lectin-like/link_sf"/>
</dbReference>
<dbReference type="InterPro" id="IPR016187">
    <property type="entry name" value="CTDL_fold"/>
</dbReference>
<dbReference type="Proteomes" id="UP000025227">
    <property type="component" value="Unplaced"/>
</dbReference>
<dbReference type="CDD" id="cd00037">
    <property type="entry name" value="CLECT"/>
    <property type="match status" value="1"/>
</dbReference>